<evidence type="ECO:0000313" key="3">
    <source>
        <dbReference type="EMBL" id="MDY6487618.1"/>
    </source>
</evidence>
<proteinExistence type="predicted"/>
<dbReference type="SUPFAM" id="SSF51306">
    <property type="entry name" value="LexA/Signal peptidase"/>
    <property type="match status" value="1"/>
</dbReference>
<dbReference type="RefSeq" id="WP_321092785.1">
    <property type="nucleotide sequence ID" value="NZ_JAXHPD010000043.1"/>
</dbReference>
<evidence type="ECO:0000259" key="2">
    <source>
        <dbReference type="Pfam" id="PF00717"/>
    </source>
</evidence>
<keyword evidence="3" id="KW-0548">Nucleotidyltransferase</keyword>
<dbReference type="Gene3D" id="2.10.109.10">
    <property type="entry name" value="Umud Fragment, subunit A"/>
    <property type="match status" value="1"/>
</dbReference>
<comment type="caution">
    <text evidence="3">The sequence shown here is derived from an EMBL/GenBank/DDBJ whole genome shotgun (WGS) entry which is preliminary data.</text>
</comment>
<sequence>MSNEHGGKRDGAGRKFKYNEPTKTLRVPESRILEIKEYLSKNQKKSELIDFREVDPRTHVQIPVATERVQAGFPSPVQDYVDKKLDLNEHLIKNVNATYIAKIDSLSMIGIGLDVNDEIVIDRSLTAKHRDIVVAKIDNELTVKRLMIENDVIWLKAENPDFPDIHFKEGQEFSIWGVVTKVIKSFR</sequence>
<feature type="region of interest" description="Disordered" evidence="1">
    <location>
        <begin position="1"/>
        <end position="20"/>
    </location>
</feature>
<reference evidence="3 4" key="1">
    <citation type="submission" date="2023-11" db="EMBL/GenBank/DDBJ databases">
        <title>The common occurrence of Acinetobacte faecalis in cattle feces and its emended description.</title>
        <authorList>
            <person name="Kyselkova M."/>
            <person name="Xanthopoulou K."/>
            <person name="Shestivska V."/>
            <person name="Spanelova P."/>
            <person name="Maixnerova M."/>
            <person name="Higgins P.G."/>
            <person name="Nemec A."/>
        </authorList>
    </citation>
    <scope>NUCLEOTIDE SEQUENCE [LARGE SCALE GENOMIC DNA]</scope>
    <source>
        <strain evidence="3 4">ANC 7483</strain>
    </source>
</reference>
<dbReference type="AlphaFoldDB" id="A0AB35UYS7"/>
<dbReference type="InterPro" id="IPR036286">
    <property type="entry name" value="LexA/Signal_pep-like_sf"/>
</dbReference>
<dbReference type="GO" id="GO:0003887">
    <property type="term" value="F:DNA-directed DNA polymerase activity"/>
    <property type="evidence" value="ECO:0007669"/>
    <property type="project" value="UniProtKB-EC"/>
</dbReference>
<dbReference type="InterPro" id="IPR015927">
    <property type="entry name" value="Peptidase_S24_S26A/B/C"/>
</dbReference>
<keyword evidence="3" id="KW-0808">Transferase</keyword>
<dbReference type="EMBL" id="JAXHPL010000064">
    <property type="protein sequence ID" value="MDY6487618.1"/>
    <property type="molecule type" value="Genomic_DNA"/>
</dbReference>
<dbReference type="PANTHER" id="PTHR33516">
    <property type="entry name" value="LEXA REPRESSOR"/>
    <property type="match status" value="1"/>
</dbReference>
<protein>
    <submittedName>
        <fullName evidence="3">Translesion error-prone DNA polymerase V autoproteolytic subunit</fullName>
        <ecNumber evidence="3">2.7.7.7</ecNumber>
    </submittedName>
</protein>
<dbReference type="NCBIfam" id="NF007621">
    <property type="entry name" value="PRK10276.1"/>
    <property type="match status" value="1"/>
</dbReference>
<gene>
    <name evidence="3" type="primary">umuD</name>
    <name evidence="3" type="ORF">SKM51_10520</name>
</gene>
<accession>A0AB35UYS7</accession>
<feature type="domain" description="Peptidase S24/S26A/S26B/S26C" evidence="2">
    <location>
        <begin position="64"/>
        <end position="179"/>
    </location>
</feature>
<evidence type="ECO:0000256" key="1">
    <source>
        <dbReference type="SAM" id="MobiDB-lite"/>
    </source>
</evidence>
<name>A0AB35UYS7_9GAMM</name>
<dbReference type="CDD" id="cd06529">
    <property type="entry name" value="S24_LexA-like"/>
    <property type="match status" value="1"/>
</dbReference>
<dbReference type="PANTHER" id="PTHR33516:SF2">
    <property type="entry name" value="LEXA REPRESSOR-RELATED"/>
    <property type="match status" value="1"/>
</dbReference>
<organism evidence="3 4">
    <name type="scientific">Acinetobacter faecalis</name>
    <dbReference type="NCBI Taxonomy" id="2665161"/>
    <lineage>
        <taxon>Bacteria</taxon>
        <taxon>Pseudomonadati</taxon>
        <taxon>Pseudomonadota</taxon>
        <taxon>Gammaproteobacteria</taxon>
        <taxon>Moraxellales</taxon>
        <taxon>Moraxellaceae</taxon>
        <taxon>Acinetobacter</taxon>
    </lineage>
</organism>
<dbReference type="Proteomes" id="UP001278995">
    <property type="component" value="Unassembled WGS sequence"/>
</dbReference>
<dbReference type="InterPro" id="IPR039418">
    <property type="entry name" value="LexA-like"/>
</dbReference>
<dbReference type="EC" id="2.7.7.7" evidence="3"/>
<evidence type="ECO:0000313" key="4">
    <source>
        <dbReference type="Proteomes" id="UP001278995"/>
    </source>
</evidence>
<dbReference type="Pfam" id="PF00717">
    <property type="entry name" value="Peptidase_S24"/>
    <property type="match status" value="1"/>
</dbReference>
<dbReference type="InterPro" id="IPR050077">
    <property type="entry name" value="LexA_repressor"/>
</dbReference>